<accession>A0AA39H5W4</accession>
<feature type="region of interest" description="Disordered" evidence="9">
    <location>
        <begin position="300"/>
        <end position="324"/>
    </location>
</feature>
<feature type="transmembrane region" description="Helical" evidence="10">
    <location>
        <begin position="234"/>
        <end position="258"/>
    </location>
</feature>
<feature type="transmembrane region" description="Helical" evidence="10">
    <location>
        <begin position="357"/>
        <end position="374"/>
    </location>
</feature>
<feature type="domain" description="Potassium channel" evidence="11">
    <location>
        <begin position="203"/>
        <end position="259"/>
    </location>
</feature>
<dbReference type="Pfam" id="PF07885">
    <property type="entry name" value="Ion_trans_2"/>
    <property type="match status" value="2"/>
</dbReference>
<keyword evidence="3 8" id="KW-0812">Transmembrane</keyword>
<evidence type="ECO:0000256" key="2">
    <source>
        <dbReference type="ARBA" id="ARBA00022448"/>
    </source>
</evidence>
<feature type="compositionally biased region" description="Basic and acidic residues" evidence="9">
    <location>
        <begin position="306"/>
        <end position="324"/>
    </location>
</feature>
<dbReference type="AlphaFoldDB" id="A0AA39H5W4"/>
<dbReference type="InterPro" id="IPR013099">
    <property type="entry name" value="K_chnl_dom"/>
</dbReference>
<dbReference type="PANTHER" id="PTHR11003">
    <property type="entry name" value="POTASSIUM CHANNEL, SUBFAMILY K"/>
    <property type="match status" value="1"/>
</dbReference>
<name>A0AA39H5W4_9BILA</name>
<keyword evidence="13" id="KW-1185">Reference proteome</keyword>
<dbReference type="PRINTS" id="PR01333">
    <property type="entry name" value="2POREKCHANEL"/>
</dbReference>
<proteinExistence type="inferred from homology"/>
<dbReference type="EMBL" id="JAUCMV010000005">
    <property type="protein sequence ID" value="KAK0399720.1"/>
    <property type="molecule type" value="Genomic_DNA"/>
</dbReference>
<evidence type="ECO:0000256" key="4">
    <source>
        <dbReference type="ARBA" id="ARBA00022989"/>
    </source>
</evidence>
<dbReference type="GO" id="GO:0005886">
    <property type="term" value="C:plasma membrane"/>
    <property type="evidence" value="ECO:0007669"/>
    <property type="project" value="TreeGrafter"/>
</dbReference>
<evidence type="ECO:0000256" key="5">
    <source>
        <dbReference type="ARBA" id="ARBA00023065"/>
    </source>
</evidence>
<feature type="transmembrane region" description="Helical" evidence="10">
    <location>
        <begin position="55"/>
        <end position="79"/>
    </location>
</feature>
<evidence type="ECO:0000256" key="1">
    <source>
        <dbReference type="ARBA" id="ARBA00004141"/>
    </source>
</evidence>
<keyword evidence="7 8" id="KW-0407">Ion channel</keyword>
<keyword evidence="2 8" id="KW-0813">Transport</keyword>
<evidence type="ECO:0000256" key="9">
    <source>
        <dbReference type="SAM" id="MobiDB-lite"/>
    </source>
</evidence>
<organism evidence="12 13">
    <name type="scientific">Steinernema hermaphroditum</name>
    <dbReference type="NCBI Taxonomy" id="289476"/>
    <lineage>
        <taxon>Eukaryota</taxon>
        <taxon>Metazoa</taxon>
        <taxon>Ecdysozoa</taxon>
        <taxon>Nematoda</taxon>
        <taxon>Chromadorea</taxon>
        <taxon>Rhabditida</taxon>
        <taxon>Tylenchina</taxon>
        <taxon>Panagrolaimomorpha</taxon>
        <taxon>Strongyloidoidea</taxon>
        <taxon>Steinernematidae</taxon>
        <taxon>Steinernema</taxon>
    </lineage>
</organism>
<keyword evidence="4 10" id="KW-1133">Transmembrane helix</keyword>
<dbReference type="SUPFAM" id="SSF81324">
    <property type="entry name" value="Voltage-gated potassium channels"/>
    <property type="match status" value="2"/>
</dbReference>
<feature type="domain" description="Potassium channel" evidence="11">
    <location>
        <begin position="333"/>
        <end position="407"/>
    </location>
</feature>
<comment type="caution">
    <text evidence="12">The sequence shown here is derived from an EMBL/GenBank/DDBJ whole genome shotgun (WGS) entry which is preliminary data.</text>
</comment>
<sequence>MPVIAATKKWCRGAKQGAGFSTSHRAMRGRVNNRRYGCGGRTLRKLWILFEASPFLVHIFLVISVIVYIVFGALMMQFFEAPASNTEGDLDSSDPKQITYDLEPIATWGTPSIDHGYSGTDLASEDPNVHICIQRVLSALMDSTKCSEHEVDLYILNPIDECYQNAAFKVDQKVKHEKTIKQLGRKGKPHQVETDDVEIVEDEWTFSNAVIFAFTVITTIGYGHVAPVTTEGRLFCIIYGLIGVPFTLLTIADIGMFLSRVLRLFAKGVTSTIKWIKRIRRDGMFSVFVQRKVSRFWMTEVPPDSPSKEPIHETDSENGDERDTGESIGLSITFIIYLLLGAYLLSLYEPEMDYFKAFYFNFVTLTTIGLGDFVPRSTNYIFLTLMYITVGLALTTLAIEIAADYLKKLHYFGRKIEDVANAEVWFGGKKMNLKSLIRHLGDQFNIPVEDLDNLNLDTFVDSAIKVEDGEMKTLRKPYQNEKPFSYRDIRKADDASTIGYVDSLVGTFRSDAPPLAIAETSRTFPTVREENSLKKERYSEKDTMTIGSADETSMEDELIREVSMEPMPDFTRYV</sequence>
<dbReference type="PANTHER" id="PTHR11003:SF273">
    <property type="entry name" value="TWIK FAMILY OF POTASSIUM CHANNELS PROTEIN 9"/>
    <property type="match status" value="1"/>
</dbReference>
<evidence type="ECO:0000256" key="6">
    <source>
        <dbReference type="ARBA" id="ARBA00023136"/>
    </source>
</evidence>
<gene>
    <name evidence="12" type="ORF">QR680_003178</name>
</gene>
<comment type="subcellular location">
    <subcellularLocation>
        <location evidence="1">Membrane</location>
        <topology evidence="1">Multi-pass membrane protein</topology>
    </subcellularLocation>
</comment>
<dbReference type="GO" id="GO:0022841">
    <property type="term" value="F:potassium ion leak channel activity"/>
    <property type="evidence" value="ECO:0007669"/>
    <property type="project" value="TreeGrafter"/>
</dbReference>
<keyword evidence="6 10" id="KW-0472">Membrane</keyword>
<evidence type="ECO:0000259" key="11">
    <source>
        <dbReference type="Pfam" id="PF07885"/>
    </source>
</evidence>
<reference evidence="12" key="1">
    <citation type="submission" date="2023-06" db="EMBL/GenBank/DDBJ databases">
        <title>Genomic analysis of the entomopathogenic nematode Steinernema hermaphroditum.</title>
        <authorList>
            <person name="Schwarz E.M."/>
            <person name="Heppert J.K."/>
            <person name="Baniya A."/>
            <person name="Schwartz H.T."/>
            <person name="Tan C.-H."/>
            <person name="Antoshechkin I."/>
            <person name="Sternberg P.W."/>
            <person name="Goodrich-Blair H."/>
            <person name="Dillman A.R."/>
        </authorList>
    </citation>
    <scope>NUCLEOTIDE SEQUENCE</scope>
    <source>
        <strain evidence="12">PS9179</strain>
        <tissue evidence="12">Whole animal</tissue>
    </source>
</reference>
<evidence type="ECO:0000256" key="3">
    <source>
        <dbReference type="ARBA" id="ARBA00022692"/>
    </source>
</evidence>
<feature type="transmembrane region" description="Helical" evidence="10">
    <location>
        <begin position="204"/>
        <end position="222"/>
    </location>
</feature>
<protein>
    <recommendedName>
        <fullName evidence="11">Potassium channel domain-containing protein</fullName>
    </recommendedName>
</protein>
<evidence type="ECO:0000256" key="10">
    <source>
        <dbReference type="SAM" id="Phobius"/>
    </source>
</evidence>
<dbReference type="InterPro" id="IPR003280">
    <property type="entry name" value="2pore_dom_K_chnl"/>
</dbReference>
<evidence type="ECO:0000256" key="7">
    <source>
        <dbReference type="ARBA" id="ARBA00023303"/>
    </source>
</evidence>
<dbReference type="GO" id="GO:0030322">
    <property type="term" value="P:stabilization of membrane potential"/>
    <property type="evidence" value="ECO:0007669"/>
    <property type="project" value="TreeGrafter"/>
</dbReference>
<evidence type="ECO:0000313" key="12">
    <source>
        <dbReference type="EMBL" id="KAK0399720.1"/>
    </source>
</evidence>
<evidence type="ECO:0000313" key="13">
    <source>
        <dbReference type="Proteomes" id="UP001175271"/>
    </source>
</evidence>
<evidence type="ECO:0000256" key="8">
    <source>
        <dbReference type="RuleBase" id="RU003857"/>
    </source>
</evidence>
<comment type="similarity">
    <text evidence="8">Belongs to the two pore domain potassium channel (TC 1.A.1.8) family.</text>
</comment>
<feature type="transmembrane region" description="Helical" evidence="10">
    <location>
        <begin position="380"/>
        <end position="406"/>
    </location>
</feature>
<dbReference type="Proteomes" id="UP001175271">
    <property type="component" value="Unassembled WGS sequence"/>
</dbReference>
<dbReference type="GO" id="GO:0015271">
    <property type="term" value="F:outward rectifier potassium channel activity"/>
    <property type="evidence" value="ECO:0007669"/>
    <property type="project" value="TreeGrafter"/>
</dbReference>
<dbReference type="Gene3D" id="1.10.287.70">
    <property type="match status" value="1"/>
</dbReference>
<feature type="transmembrane region" description="Helical" evidence="10">
    <location>
        <begin position="328"/>
        <end position="345"/>
    </location>
</feature>
<keyword evidence="5 8" id="KW-0406">Ion transport</keyword>